<protein>
    <submittedName>
        <fullName evidence="6">Spn1 protein</fullName>
    </submittedName>
</protein>
<feature type="compositionally biased region" description="Acidic residues" evidence="4">
    <location>
        <begin position="160"/>
        <end position="171"/>
    </location>
</feature>
<accession>A0AAV5REL2</accession>
<dbReference type="PROSITE" id="PS51319">
    <property type="entry name" value="TFIIS_N"/>
    <property type="match status" value="1"/>
</dbReference>
<keyword evidence="7" id="KW-1185">Reference proteome</keyword>
<feature type="compositionally biased region" description="Polar residues" evidence="4">
    <location>
        <begin position="388"/>
        <end position="405"/>
    </location>
</feature>
<feature type="compositionally biased region" description="Low complexity" evidence="4">
    <location>
        <begin position="88"/>
        <end position="108"/>
    </location>
</feature>
<dbReference type="PANTHER" id="PTHR46010:SF1">
    <property type="entry name" value="PROTEIN IWS1 HOMOLOG"/>
    <property type="match status" value="1"/>
</dbReference>
<dbReference type="Pfam" id="PF08711">
    <property type="entry name" value="Med26"/>
    <property type="match status" value="1"/>
</dbReference>
<sequence>MPTDSAPVSDDVPANERNAQSEEDVLRQEEEDIVNEQTGETAFSAEGQSDAEDINSANVSDAEANPEGAKDPEDAADEEDDLKHNSDDASGAAGTADDSNTNSNSNSNIDAEDDEIQAVDEDVYKLKSHRRSEPSDVRGSSRKEKRRRRQGNDERLVEEKETEELEEVEEDPATKERREIEERIDAALKPASKRHKKISGDDLEQMQDEAISQLRDKMRQAAIEDVECATENKPAVNKIKMLPEVVNVLQKKSLAESILDGNLLESVRIWLEPLPDASLPNHEIQKALFSALVALPIKTIHLRESGLGKVVMFYQKSKRPHASIKRMAQKLVGDWTRPIIGRSDNYRDRRVETVSFDPESVEARPKARREPLTSYEESAARRNRAALPQTNNTSYSVAPVSNVQQSRDHIRNSDSQLRRMKTKLMTNQRAGRARKSKVSVEGKGLN</sequence>
<name>A0AAV5REL2_STABA</name>
<evidence type="ECO:0000256" key="3">
    <source>
        <dbReference type="PROSITE-ProRule" id="PRU00649"/>
    </source>
</evidence>
<feature type="compositionally biased region" description="Basic and acidic residues" evidence="4">
    <location>
        <begin position="361"/>
        <end position="371"/>
    </location>
</feature>
<organism evidence="6 7">
    <name type="scientific">Starmerella bacillaris</name>
    <name type="common">Yeast</name>
    <name type="synonym">Candida zemplinina</name>
    <dbReference type="NCBI Taxonomy" id="1247836"/>
    <lineage>
        <taxon>Eukaryota</taxon>
        <taxon>Fungi</taxon>
        <taxon>Dikarya</taxon>
        <taxon>Ascomycota</taxon>
        <taxon>Saccharomycotina</taxon>
        <taxon>Dipodascomycetes</taxon>
        <taxon>Dipodascales</taxon>
        <taxon>Trichomonascaceae</taxon>
        <taxon>Starmerella</taxon>
    </lineage>
</organism>
<feature type="compositionally biased region" description="Basic and acidic residues" evidence="4">
    <location>
        <begin position="131"/>
        <end position="142"/>
    </location>
</feature>
<dbReference type="InterPro" id="IPR051037">
    <property type="entry name" value="RNAPII_TF_IWS1"/>
</dbReference>
<dbReference type="AlphaFoldDB" id="A0AAV5REL2"/>
<dbReference type="PANTHER" id="PTHR46010">
    <property type="entry name" value="PROTEIN IWS1 HOMOLOG"/>
    <property type="match status" value="1"/>
</dbReference>
<feature type="region of interest" description="Disordered" evidence="4">
    <location>
        <begin position="356"/>
        <end position="446"/>
    </location>
</feature>
<dbReference type="InterPro" id="IPR035441">
    <property type="entry name" value="TFIIS/LEDGF_dom_sf"/>
</dbReference>
<feature type="compositionally biased region" description="Basic and acidic residues" evidence="4">
    <location>
        <begin position="150"/>
        <end position="159"/>
    </location>
</feature>
<dbReference type="InterPro" id="IPR017923">
    <property type="entry name" value="TFIIS_N"/>
</dbReference>
<evidence type="ECO:0000256" key="4">
    <source>
        <dbReference type="SAM" id="MobiDB-lite"/>
    </source>
</evidence>
<comment type="caution">
    <text evidence="6">The sequence shown here is derived from an EMBL/GenBank/DDBJ whole genome shotgun (WGS) entry which is preliminary data.</text>
</comment>
<comment type="subcellular location">
    <subcellularLocation>
        <location evidence="3">Nucleus</location>
    </subcellularLocation>
</comment>
<feature type="domain" description="TFIIS N-terminal" evidence="5">
    <location>
        <begin position="265"/>
        <end position="342"/>
    </location>
</feature>
<keyword evidence="3" id="KW-0539">Nucleus</keyword>
<dbReference type="Gene3D" id="1.20.930.10">
    <property type="entry name" value="Conserved domain common to transcription factors TFIIS, elongin A, CRSP70"/>
    <property type="match status" value="1"/>
</dbReference>
<dbReference type="Proteomes" id="UP001362899">
    <property type="component" value="Unassembled WGS sequence"/>
</dbReference>
<evidence type="ECO:0000313" key="6">
    <source>
        <dbReference type="EMBL" id="GMM49183.1"/>
    </source>
</evidence>
<gene>
    <name evidence="6" type="ORF">DASB73_001410</name>
</gene>
<evidence type="ECO:0000256" key="2">
    <source>
        <dbReference type="ARBA" id="ARBA00037992"/>
    </source>
</evidence>
<dbReference type="GO" id="GO:0016973">
    <property type="term" value="P:poly(A)+ mRNA export from nucleus"/>
    <property type="evidence" value="ECO:0007669"/>
    <property type="project" value="TreeGrafter"/>
</dbReference>
<dbReference type="GO" id="GO:0005634">
    <property type="term" value="C:nucleus"/>
    <property type="evidence" value="ECO:0007669"/>
    <property type="project" value="UniProtKB-SubCell"/>
</dbReference>
<proteinExistence type="inferred from homology"/>
<feature type="compositionally biased region" description="Acidic residues" evidence="4">
    <location>
        <begin position="110"/>
        <end position="121"/>
    </location>
</feature>
<evidence type="ECO:0000259" key="5">
    <source>
        <dbReference type="PROSITE" id="PS51319"/>
    </source>
</evidence>
<dbReference type="EMBL" id="BTGC01000001">
    <property type="protein sequence ID" value="GMM49183.1"/>
    <property type="molecule type" value="Genomic_DNA"/>
</dbReference>
<comment type="function">
    <text evidence="1">Transcription factor involved in RNA polymerase II transcription regulation. May function in both SPT15/TBP post-recruitment and recruitment steps of transcription.</text>
</comment>
<feature type="region of interest" description="Disordered" evidence="4">
    <location>
        <begin position="1"/>
        <end position="179"/>
    </location>
</feature>
<evidence type="ECO:0000313" key="7">
    <source>
        <dbReference type="Proteomes" id="UP001362899"/>
    </source>
</evidence>
<comment type="similarity">
    <text evidence="2">Belongs to the IWS1 family.</text>
</comment>
<reference evidence="6 7" key="1">
    <citation type="journal article" date="2023" name="Elife">
        <title>Identification of key yeast species and microbe-microbe interactions impacting larval growth of Drosophila in the wild.</title>
        <authorList>
            <person name="Mure A."/>
            <person name="Sugiura Y."/>
            <person name="Maeda R."/>
            <person name="Honda K."/>
            <person name="Sakurai N."/>
            <person name="Takahashi Y."/>
            <person name="Watada M."/>
            <person name="Katoh T."/>
            <person name="Gotoh A."/>
            <person name="Gotoh Y."/>
            <person name="Taniguchi I."/>
            <person name="Nakamura K."/>
            <person name="Hayashi T."/>
            <person name="Katayama T."/>
            <person name="Uemura T."/>
            <person name="Hattori Y."/>
        </authorList>
    </citation>
    <scope>NUCLEOTIDE SEQUENCE [LARGE SCALE GENOMIC DNA]</scope>
    <source>
        <strain evidence="6 7">SB-73</strain>
    </source>
</reference>
<evidence type="ECO:0000256" key="1">
    <source>
        <dbReference type="ARBA" id="ARBA00037349"/>
    </source>
</evidence>